<dbReference type="Proteomes" id="UP001189429">
    <property type="component" value="Unassembled WGS sequence"/>
</dbReference>
<evidence type="ECO:0000313" key="2">
    <source>
        <dbReference type="Proteomes" id="UP001189429"/>
    </source>
</evidence>
<name>A0ABN9UEU0_9DINO</name>
<sequence>MLLMAPKHGESVKPWRCGAVKFARVASAALATTQRRSLGASAGTAGHRTWPACVVGAVHELVCQRGVRCWFECVHSASNNLDAASTEEGEDALAKLGAKVVKVTPSLTVDLSRYRICWLQ</sequence>
<gene>
    <name evidence="1" type="ORF">PCOR1329_LOCUS47960</name>
</gene>
<protein>
    <submittedName>
        <fullName evidence="1">Uncharacterized protein</fullName>
    </submittedName>
</protein>
<accession>A0ABN9UEU0</accession>
<organism evidence="1 2">
    <name type="scientific">Prorocentrum cordatum</name>
    <dbReference type="NCBI Taxonomy" id="2364126"/>
    <lineage>
        <taxon>Eukaryota</taxon>
        <taxon>Sar</taxon>
        <taxon>Alveolata</taxon>
        <taxon>Dinophyceae</taxon>
        <taxon>Prorocentrales</taxon>
        <taxon>Prorocentraceae</taxon>
        <taxon>Prorocentrum</taxon>
    </lineage>
</organism>
<feature type="non-terminal residue" evidence="1">
    <location>
        <position position="120"/>
    </location>
</feature>
<proteinExistence type="predicted"/>
<keyword evidence="2" id="KW-1185">Reference proteome</keyword>
<evidence type="ECO:0000313" key="1">
    <source>
        <dbReference type="EMBL" id="CAK0858057.1"/>
    </source>
</evidence>
<dbReference type="EMBL" id="CAUYUJ010015782">
    <property type="protein sequence ID" value="CAK0858057.1"/>
    <property type="molecule type" value="Genomic_DNA"/>
</dbReference>
<comment type="caution">
    <text evidence="1">The sequence shown here is derived from an EMBL/GenBank/DDBJ whole genome shotgun (WGS) entry which is preliminary data.</text>
</comment>
<reference evidence="1" key="1">
    <citation type="submission" date="2023-10" db="EMBL/GenBank/DDBJ databases">
        <authorList>
            <person name="Chen Y."/>
            <person name="Shah S."/>
            <person name="Dougan E. K."/>
            <person name="Thang M."/>
            <person name="Chan C."/>
        </authorList>
    </citation>
    <scope>NUCLEOTIDE SEQUENCE [LARGE SCALE GENOMIC DNA]</scope>
</reference>